<dbReference type="InterPro" id="IPR009912">
    <property type="entry name" value="DUF1451"/>
</dbReference>
<evidence type="ECO:0008006" key="4">
    <source>
        <dbReference type="Google" id="ProtNLM"/>
    </source>
</evidence>
<dbReference type="EMBL" id="BMXV01000005">
    <property type="protein sequence ID" value="GGY75813.1"/>
    <property type="molecule type" value="Genomic_DNA"/>
</dbReference>
<organism evidence="2 3">
    <name type="scientific">Marinobacter zhanjiangensis</name>
    <dbReference type="NCBI Taxonomy" id="578215"/>
    <lineage>
        <taxon>Bacteria</taxon>
        <taxon>Pseudomonadati</taxon>
        <taxon>Pseudomonadota</taxon>
        <taxon>Gammaproteobacteria</taxon>
        <taxon>Pseudomonadales</taxon>
        <taxon>Marinobacteraceae</taxon>
        <taxon>Marinobacter</taxon>
    </lineage>
</organism>
<evidence type="ECO:0000313" key="2">
    <source>
        <dbReference type="EMBL" id="GGY75813.1"/>
    </source>
</evidence>
<evidence type="ECO:0000256" key="1">
    <source>
        <dbReference type="SAM" id="Coils"/>
    </source>
</evidence>
<protein>
    <recommendedName>
        <fullName evidence="4">Zinc-ribbon containing domain-containing protein</fullName>
    </recommendedName>
</protein>
<name>A0ABQ3B6M0_9GAMM</name>
<sequence length="186" mass="21479">MTDQDRKDQPKQLSSQALKAYDRMLERVESRLAETEERTLDTLREEIDDAVEFESELKRLTRDEASLLAAYLRRDLEHLVTYVEGTGEGLREWLQLDLSLLEHKLADLLFSIADKTRLDTLELDQKLHNEDVTHYLAGEVATAGMFRCLSCGHMKCLTATSQLEPCEACESHYFERVSGQWPERSQ</sequence>
<accession>A0ABQ3B6M0</accession>
<dbReference type="Pfam" id="PF07295">
    <property type="entry name" value="DUF1451"/>
    <property type="match status" value="1"/>
</dbReference>
<keyword evidence="3" id="KW-1185">Reference proteome</keyword>
<feature type="coiled-coil region" evidence="1">
    <location>
        <begin position="18"/>
        <end position="63"/>
    </location>
</feature>
<evidence type="ECO:0000313" key="3">
    <source>
        <dbReference type="Proteomes" id="UP000601597"/>
    </source>
</evidence>
<comment type="caution">
    <text evidence="2">The sequence shown here is derived from an EMBL/GenBank/DDBJ whole genome shotgun (WGS) entry which is preliminary data.</text>
</comment>
<dbReference type="RefSeq" id="WP_189576701.1">
    <property type="nucleotide sequence ID" value="NZ_BMXV01000005.1"/>
</dbReference>
<gene>
    <name evidence="2" type="ORF">GCM10007071_23920</name>
</gene>
<dbReference type="Proteomes" id="UP000601597">
    <property type="component" value="Unassembled WGS sequence"/>
</dbReference>
<proteinExistence type="predicted"/>
<reference evidence="3" key="1">
    <citation type="journal article" date="2019" name="Int. J. Syst. Evol. Microbiol.">
        <title>The Global Catalogue of Microorganisms (GCM) 10K type strain sequencing project: providing services to taxonomists for standard genome sequencing and annotation.</title>
        <authorList>
            <consortium name="The Broad Institute Genomics Platform"/>
            <consortium name="The Broad Institute Genome Sequencing Center for Infectious Disease"/>
            <person name="Wu L."/>
            <person name="Ma J."/>
        </authorList>
    </citation>
    <scope>NUCLEOTIDE SEQUENCE [LARGE SCALE GENOMIC DNA]</scope>
    <source>
        <strain evidence="3">KCTC 22280</strain>
    </source>
</reference>
<keyword evidence="1" id="KW-0175">Coiled coil</keyword>